<dbReference type="Proteomes" id="UP000256486">
    <property type="component" value="Unassembled WGS sequence"/>
</dbReference>
<dbReference type="AlphaFoldDB" id="A0A3E0VF33"/>
<dbReference type="InterPro" id="IPR037401">
    <property type="entry name" value="SnoaL-like"/>
</dbReference>
<accession>A0A3E0VF33</accession>
<dbReference type="OrthoDB" id="3681559at2"/>
<evidence type="ECO:0000259" key="1">
    <source>
        <dbReference type="Pfam" id="PF12680"/>
    </source>
</evidence>
<name>A0A3E0VF33_9MICO</name>
<dbReference type="Gene3D" id="3.10.450.50">
    <property type="match status" value="1"/>
</dbReference>
<proteinExistence type="predicted"/>
<protein>
    <recommendedName>
        <fullName evidence="1">SnoaL-like domain-containing protein</fullName>
    </recommendedName>
</protein>
<feature type="domain" description="SnoaL-like" evidence="1">
    <location>
        <begin position="9"/>
        <end position="112"/>
    </location>
</feature>
<reference evidence="2 3" key="1">
    <citation type="submission" date="2017-04" db="EMBL/GenBank/DDBJ databases">
        <title>Comparative genome analysis of Subtercola boreus.</title>
        <authorList>
            <person name="Cho Y.-J."/>
            <person name="Cho A."/>
            <person name="Kim O.-S."/>
            <person name="Lee J.-I."/>
        </authorList>
    </citation>
    <scope>NUCLEOTIDE SEQUENCE [LARGE SCALE GENOMIC DNA]</scope>
    <source>
        <strain evidence="2 3">K300</strain>
    </source>
</reference>
<dbReference type="InterPro" id="IPR032710">
    <property type="entry name" value="NTF2-like_dom_sf"/>
</dbReference>
<organism evidence="2 3">
    <name type="scientific">Subtercola boreus</name>
    <dbReference type="NCBI Taxonomy" id="120213"/>
    <lineage>
        <taxon>Bacteria</taxon>
        <taxon>Bacillati</taxon>
        <taxon>Actinomycetota</taxon>
        <taxon>Actinomycetes</taxon>
        <taxon>Micrococcales</taxon>
        <taxon>Microbacteriaceae</taxon>
        <taxon>Subtercola</taxon>
    </lineage>
</organism>
<dbReference type="EMBL" id="NBWZ01000001">
    <property type="protein sequence ID" value="RFA08544.1"/>
    <property type="molecule type" value="Genomic_DNA"/>
</dbReference>
<dbReference type="Pfam" id="PF12680">
    <property type="entry name" value="SnoaL_2"/>
    <property type="match status" value="1"/>
</dbReference>
<evidence type="ECO:0000313" key="2">
    <source>
        <dbReference type="EMBL" id="RFA08544.1"/>
    </source>
</evidence>
<dbReference type="SUPFAM" id="SSF54427">
    <property type="entry name" value="NTF2-like"/>
    <property type="match status" value="1"/>
</dbReference>
<evidence type="ECO:0000313" key="3">
    <source>
        <dbReference type="Proteomes" id="UP000256486"/>
    </source>
</evidence>
<keyword evidence="3" id="KW-1185">Reference proteome</keyword>
<sequence length="131" mass="14306">MSAADEASVLDFFSCWETNEVDRMMTFFTPDAEYIDVPLPHREPGTEAIRAHIAGTLDGLTLKIETLHIGSTADGVILTERIDYIGVKGSDAPDVALPVMGVMEMQGGRIAVWRDYFDVGFLEAGLGISLR</sequence>
<dbReference type="RefSeq" id="WP_116413950.1">
    <property type="nucleotide sequence ID" value="NZ_NBWZ01000001.1"/>
</dbReference>
<comment type="caution">
    <text evidence="2">The sequence shown here is derived from an EMBL/GenBank/DDBJ whole genome shotgun (WGS) entry which is preliminary data.</text>
</comment>
<gene>
    <name evidence="2" type="ORF">B7R54_04365</name>
</gene>